<keyword evidence="4" id="KW-0493">Microtubule</keyword>
<dbReference type="GO" id="GO:0005874">
    <property type="term" value="C:microtubule"/>
    <property type="evidence" value="ECO:0007669"/>
    <property type="project" value="UniProtKB-KW"/>
</dbReference>
<dbReference type="GO" id="GO:0005871">
    <property type="term" value="C:kinesin complex"/>
    <property type="evidence" value="ECO:0007669"/>
    <property type="project" value="TreeGrafter"/>
</dbReference>
<dbReference type="GO" id="GO:0008017">
    <property type="term" value="F:microtubule binding"/>
    <property type="evidence" value="ECO:0007669"/>
    <property type="project" value="InterPro"/>
</dbReference>
<dbReference type="GO" id="GO:0016887">
    <property type="term" value="F:ATP hydrolysis activity"/>
    <property type="evidence" value="ECO:0007669"/>
    <property type="project" value="TreeGrafter"/>
</dbReference>
<reference evidence="6" key="1">
    <citation type="submission" date="2021-01" db="EMBL/GenBank/DDBJ databases">
        <authorList>
            <person name="Corre E."/>
            <person name="Pelletier E."/>
            <person name="Niang G."/>
            <person name="Scheremetjew M."/>
            <person name="Finn R."/>
            <person name="Kale V."/>
            <person name="Holt S."/>
            <person name="Cochrane G."/>
            <person name="Meng A."/>
            <person name="Brown T."/>
            <person name="Cohen L."/>
        </authorList>
    </citation>
    <scope>NUCLEOTIDE SEQUENCE</scope>
    <source>
        <strain evidence="6">GSO104</strain>
    </source>
</reference>
<dbReference type="InterPro" id="IPR019821">
    <property type="entry name" value="Kinesin_motor_CS"/>
</dbReference>
<dbReference type="GO" id="GO:0005524">
    <property type="term" value="F:ATP binding"/>
    <property type="evidence" value="ECO:0007669"/>
    <property type="project" value="UniProtKB-UniRule"/>
</dbReference>
<dbReference type="Pfam" id="PF00225">
    <property type="entry name" value="Kinesin"/>
    <property type="match status" value="1"/>
</dbReference>
<dbReference type="PRINTS" id="PR00380">
    <property type="entry name" value="KINESINHEAVY"/>
</dbReference>
<dbReference type="PROSITE" id="PS00411">
    <property type="entry name" value="KINESIN_MOTOR_1"/>
    <property type="match status" value="1"/>
</dbReference>
<dbReference type="SUPFAM" id="SSF52540">
    <property type="entry name" value="P-loop containing nucleoside triphosphate hydrolases"/>
    <property type="match status" value="1"/>
</dbReference>
<comment type="similarity">
    <text evidence="3 4">Belongs to the TRAFAC class myosin-kinesin ATPase superfamily. Kinesin family.</text>
</comment>
<dbReference type="InterPro" id="IPR013761">
    <property type="entry name" value="SAM/pointed_sf"/>
</dbReference>
<dbReference type="AlphaFoldDB" id="A0A7S4T613"/>
<dbReference type="GO" id="GO:0007018">
    <property type="term" value="P:microtubule-based movement"/>
    <property type="evidence" value="ECO:0007669"/>
    <property type="project" value="InterPro"/>
</dbReference>
<dbReference type="InterPro" id="IPR027417">
    <property type="entry name" value="P-loop_NTPase"/>
</dbReference>
<sequence length="543" mass="59259">MLSSSSSISANGNTKKTINDFRGTFVKLISKAVTSEGSSATQTAEGARSSSKNNLVVSKTFDTSSFTVCARVRPMLPHERDSGDFVACVAGKSVQENVENITVCTPKLNFRGQPKIETKLFGFDHVFGADSTNEELAEVALKPLLHRALNGQVGVIFAYGQTGSGKTHSMNGMMDHILQSDLFNDSTSISFSYIEILGTYINDCLGPNDSRHSSDEAVAIGETMDGRAVVRNISSHVVQSSEELSTLVERAKSLRSTAATEKNATSSRSHGIGIITCTDRKTNIEGSLYVIDLAGSERSGDTKEHDKERMNETKAINASLSTLKDCIRARTIASQTGMGGNTHVPYRRSKLTLLMKDVFDAGCTRLCSTVVLATCSPLASDVSHSANTLKYSSPLRGGGILNDGGKKVKMQVDASDPVLWSNMQVIEWMRKTYPSIVNPSIFVEELSGVQLCALPEKEYYSRLENTGMSCADADSNKLAKDIYLAIWTLMSDAKTRKRRKDGSIITIEDEEKERLRIVKATEEKARTWVEREKHLKSEVSVVS</sequence>
<organism evidence="6">
    <name type="scientific">Ditylum brightwellii</name>
    <dbReference type="NCBI Taxonomy" id="49249"/>
    <lineage>
        <taxon>Eukaryota</taxon>
        <taxon>Sar</taxon>
        <taxon>Stramenopiles</taxon>
        <taxon>Ochrophyta</taxon>
        <taxon>Bacillariophyta</taxon>
        <taxon>Mediophyceae</taxon>
        <taxon>Lithodesmiophycidae</taxon>
        <taxon>Lithodesmiales</taxon>
        <taxon>Lithodesmiaceae</taxon>
        <taxon>Ditylum</taxon>
    </lineage>
</organism>
<dbReference type="SUPFAM" id="SSF47769">
    <property type="entry name" value="SAM/Pointed domain"/>
    <property type="match status" value="1"/>
</dbReference>
<name>A0A7S4T613_9STRA</name>
<dbReference type="InterPro" id="IPR036961">
    <property type="entry name" value="Kinesin_motor_dom_sf"/>
</dbReference>
<gene>
    <name evidence="6" type="ORF">DBRI00130_LOCUS42920</name>
</gene>
<evidence type="ECO:0000256" key="3">
    <source>
        <dbReference type="PROSITE-ProRule" id="PRU00283"/>
    </source>
</evidence>
<evidence type="ECO:0000256" key="2">
    <source>
        <dbReference type="ARBA" id="ARBA00022840"/>
    </source>
</evidence>
<evidence type="ECO:0000256" key="4">
    <source>
        <dbReference type="RuleBase" id="RU000394"/>
    </source>
</evidence>
<dbReference type="Gene3D" id="3.40.850.10">
    <property type="entry name" value="Kinesin motor domain"/>
    <property type="match status" value="1"/>
</dbReference>
<dbReference type="InterPro" id="IPR027640">
    <property type="entry name" value="Kinesin-like_fam"/>
</dbReference>
<keyword evidence="1 3" id="KW-0547">Nucleotide-binding</keyword>
<feature type="binding site" evidence="3">
    <location>
        <begin position="160"/>
        <end position="167"/>
    </location>
    <ligand>
        <name>ATP</name>
        <dbReference type="ChEBI" id="CHEBI:30616"/>
    </ligand>
</feature>
<evidence type="ECO:0000256" key="1">
    <source>
        <dbReference type="ARBA" id="ARBA00022741"/>
    </source>
</evidence>
<dbReference type="InterPro" id="IPR001752">
    <property type="entry name" value="Kinesin_motor_dom"/>
</dbReference>
<evidence type="ECO:0000259" key="5">
    <source>
        <dbReference type="PROSITE" id="PS50067"/>
    </source>
</evidence>
<dbReference type="PROSITE" id="PS50067">
    <property type="entry name" value="KINESIN_MOTOR_2"/>
    <property type="match status" value="1"/>
</dbReference>
<keyword evidence="3 4" id="KW-0505">Motor protein</keyword>
<dbReference type="PANTHER" id="PTHR24115:SF0">
    <property type="entry name" value="FI21273P1-RELATED"/>
    <property type="match status" value="1"/>
</dbReference>
<keyword evidence="2 3" id="KW-0067">ATP-binding</keyword>
<evidence type="ECO:0000313" key="6">
    <source>
        <dbReference type="EMBL" id="CAE4665938.1"/>
    </source>
</evidence>
<dbReference type="GO" id="GO:0005819">
    <property type="term" value="C:spindle"/>
    <property type="evidence" value="ECO:0007669"/>
    <property type="project" value="TreeGrafter"/>
</dbReference>
<protein>
    <recommendedName>
        <fullName evidence="4">Kinesin-like protein</fullName>
    </recommendedName>
</protein>
<dbReference type="SMART" id="SM00129">
    <property type="entry name" value="KISc"/>
    <property type="match status" value="1"/>
</dbReference>
<dbReference type="GO" id="GO:0003777">
    <property type="term" value="F:microtubule motor activity"/>
    <property type="evidence" value="ECO:0007669"/>
    <property type="project" value="InterPro"/>
</dbReference>
<dbReference type="PANTHER" id="PTHR24115">
    <property type="entry name" value="KINESIN-RELATED"/>
    <property type="match status" value="1"/>
</dbReference>
<accession>A0A7S4T613</accession>
<feature type="domain" description="Kinesin motor" evidence="5">
    <location>
        <begin position="65"/>
        <end position="398"/>
    </location>
</feature>
<proteinExistence type="inferred from homology"/>
<dbReference type="EMBL" id="HBNS01059674">
    <property type="protein sequence ID" value="CAE4665938.1"/>
    <property type="molecule type" value="Transcribed_RNA"/>
</dbReference>